<comment type="caution">
    <text evidence="1">The sequence shown here is derived from an EMBL/GenBank/DDBJ whole genome shotgun (WGS) entry which is preliminary data.</text>
</comment>
<organism evidence="1 2">
    <name type="scientific">Irpex rosettiformis</name>
    <dbReference type="NCBI Taxonomy" id="378272"/>
    <lineage>
        <taxon>Eukaryota</taxon>
        <taxon>Fungi</taxon>
        <taxon>Dikarya</taxon>
        <taxon>Basidiomycota</taxon>
        <taxon>Agaricomycotina</taxon>
        <taxon>Agaricomycetes</taxon>
        <taxon>Polyporales</taxon>
        <taxon>Irpicaceae</taxon>
        <taxon>Irpex</taxon>
    </lineage>
</organism>
<protein>
    <submittedName>
        <fullName evidence="1">Uncharacterized protein</fullName>
    </submittedName>
</protein>
<dbReference type="EMBL" id="MU274910">
    <property type="protein sequence ID" value="KAI0089662.1"/>
    <property type="molecule type" value="Genomic_DNA"/>
</dbReference>
<dbReference type="Proteomes" id="UP001055072">
    <property type="component" value="Unassembled WGS sequence"/>
</dbReference>
<gene>
    <name evidence="1" type="ORF">BDY19DRAFT_993232</name>
</gene>
<accession>A0ACB8U5J9</accession>
<evidence type="ECO:0000313" key="1">
    <source>
        <dbReference type="EMBL" id="KAI0089662.1"/>
    </source>
</evidence>
<proteinExistence type="predicted"/>
<evidence type="ECO:0000313" key="2">
    <source>
        <dbReference type="Proteomes" id="UP001055072"/>
    </source>
</evidence>
<name>A0ACB8U5J9_9APHY</name>
<keyword evidence="2" id="KW-1185">Reference proteome</keyword>
<reference evidence="1" key="1">
    <citation type="journal article" date="2021" name="Environ. Microbiol.">
        <title>Gene family expansions and transcriptome signatures uncover fungal adaptations to wood decay.</title>
        <authorList>
            <person name="Hage H."/>
            <person name="Miyauchi S."/>
            <person name="Viragh M."/>
            <person name="Drula E."/>
            <person name="Min B."/>
            <person name="Chaduli D."/>
            <person name="Navarro D."/>
            <person name="Favel A."/>
            <person name="Norest M."/>
            <person name="Lesage-Meessen L."/>
            <person name="Balint B."/>
            <person name="Merenyi Z."/>
            <person name="de Eugenio L."/>
            <person name="Morin E."/>
            <person name="Martinez A.T."/>
            <person name="Baldrian P."/>
            <person name="Stursova M."/>
            <person name="Martinez M.J."/>
            <person name="Novotny C."/>
            <person name="Magnuson J.K."/>
            <person name="Spatafora J.W."/>
            <person name="Maurice S."/>
            <person name="Pangilinan J."/>
            <person name="Andreopoulos W."/>
            <person name="LaButti K."/>
            <person name="Hundley H."/>
            <person name="Na H."/>
            <person name="Kuo A."/>
            <person name="Barry K."/>
            <person name="Lipzen A."/>
            <person name="Henrissat B."/>
            <person name="Riley R."/>
            <person name="Ahrendt S."/>
            <person name="Nagy L.G."/>
            <person name="Grigoriev I.V."/>
            <person name="Martin F."/>
            <person name="Rosso M.N."/>
        </authorList>
    </citation>
    <scope>NUCLEOTIDE SEQUENCE</scope>
    <source>
        <strain evidence="1">CBS 384.51</strain>
    </source>
</reference>
<sequence>MHRGKTFDEVPEDYIEWCIRTGLPEKWKDFGRALEQYESRQLAGLPTKERLQAVAQRIPAWLYKACDTAYEDAHSEMLQGLYDGREFKEFEREKAEAMEKMARSFAHSYLPRPPNSATLPNTELVQDLRTVLSLLPEHAWDIRKLYDRSPCADATNSVYVHFDGFTGNDYLLLTERRCREIKHFLRLIEIKHGRLARLVAQWEVYDKVAKSIGGIMYSTAYGDEKGFYDPAKEWVTVQVNR</sequence>